<dbReference type="Proteomes" id="UP000757540">
    <property type="component" value="Unassembled WGS sequence"/>
</dbReference>
<evidence type="ECO:0000313" key="2">
    <source>
        <dbReference type="Proteomes" id="UP000757540"/>
    </source>
</evidence>
<evidence type="ECO:0000313" key="1">
    <source>
        <dbReference type="EMBL" id="NOV95654.1"/>
    </source>
</evidence>
<organism evidence="1 2">
    <name type="scientific">Isoptericola halotolerans</name>
    <dbReference type="NCBI Taxonomy" id="300560"/>
    <lineage>
        <taxon>Bacteria</taxon>
        <taxon>Bacillati</taxon>
        <taxon>Actinomycetota</taxon>
        <taxon>Actinomycetes</taxon>
        <taxon>Micrococcales</taxon>
        <taxon>Promicromonosporaceae</taxon>
        <taxon>Isoptericola</taxon>
    </lineage>
</organism>
<keyword evidence="2" id="KW-1185">Reference proteome</keyword>
<dbReference type="EMBL" id="JABEZU010000001">
    <property type="protein sequence ID" value="NOV95654.1"/>
    <property type="molecule type" value="Genomic_DNA"/>
</dbReference>
<protein>
    <submittedName>
        <fullName evidence="1">Uncharacterized protein</fullName>
    </submittedName>
</protein>
<gene>
    <name evidence="1" type="ORF">HDG69_000207</name>
</gene>
<comment type="caution">
    <text evidence="1">The sequence shown here is derived from an EMBL/GenBank/DDBJ whole genome shotgun (WGS) entry which is preliminary data.</text>
</comment>
<reference evidence="1 2" key="1">
    <citation type="submission" date="2020-05" db="EMBL/GenBank/DDBJ databases">
        <title>Genomic Encyclopedia of Type Strains, Phase III (KMG-III): the genomes of soil and plant-associated and newly described type strains.</title>
        <authorList>
            <person name="Whitman W."/>
        </authorList>
    </citation>
    <scope>NUCLEOTIDE SEQUENCE [LARGE SCALE GENOMIC DNA]</scope>
    <source>
        <strain evidence="1 2">KCTC 19046</strain>
    </source>
</reference>
<dbReference type="RefSeq" id="WP_171781930.1">
    <property type="nucleotide sequence ID" value="NZ_BAAAML010000002.1"/>
</dbReference>
<sequence length="48" mass="4883">MEDLLCRGAPAGAPVASGTSNASKVSMRASMITMLTVEQDGTVVAFPL</sequence>
<name>A0ABX1ZYG6_9MICO</name>
<accession>A0ABX1ZYG6</accession>
<proteinExistence type="predicted"/>